<name>F0USK7_AJEC8</name>
<proteinExistence type="predicted"/>
<dbReference type="AlphaFoldDB" id="F0USK7"/>
<dbReference type="HOGENOM" id="CLU_2305215_0_0_1"/>
<dbReference type="EMBL" id="DS990642">
    <property type="protein sequence ID" value="EGC48884.1"/>
    <property type="molecule type" value="Genomic_DNA"/>
</dbReference>
<sequence>MKKNGGEILGDNNSGELKFVQGYIMDMYIYVSKVQYMESCTLSRGLLDMLWRIELQNSRDILIKARTVHYAVNVSKWVEICMDNRKSAGMIMGYQKKVRD</sequence>
<accession>F0USK7</accession>
<organism evidence="2">
    <name type="scientific">Ajellomyces capsulatus (strain H88)</name>
    <name type="common">Darling's disease fungus</name>
    <name type="synonym">Histoplasma capsulatum</name>
    <dbReference type="NCBI Taxonomy" id="544711"/>
    <lineage>
        <taxon>Eukaryota</taxon>
        <taxon>Fungi</taxon>
        <taxon>Dikarya</taxon>
        <taxon>Ascomycota</taxon>
        <taxon>Pezizomycotina</taxon>
        <taxon>Eurotiomycetes</taxon>
        <taxon>Eurotiomycetidae</taxon>
        <taxon>Onygenales</taxon>
        <taxon>Ajellomycetaceae</taxon>
        <taxon>Histoplasma</taxon>
    </lineage>
</organism>
<reference evidence="2" key="1">
    <citation type="submission" date="2008-07" db="EMBL/GenBank/DDBJ databases">
        <title>Annotation of Ajellomyces capsulatus strain H88.</title>
        <authorList>
            <person name="Champion M."/>
            <person name="Cuomo C."/>
            <person name="Ma L.-J."/>
            <person name="Henn M.R."/>
            <person name="Sil A."/>
            <person name="Goldman B."/>
            <person name="Young S.K."/>
            <person name="Kodira C.D."/>
            <person name="Zeng Q."/>
            <person name="Koehrsen M."/>
            <person name="Alvarado L."/>
            <person name="Berlin A."/>
            <person name="Borenstein D."/>
            <person name="Chen Z."/>
            <person name="Engels R."/>
            <person name="Freedman E."/>
            <person name="Gellesch M."/>
            <person name="Goldberg J."/>
            <person name="Griggs A."/>
            <person name="Gujja S."/>
            <person name="Heiman D."/>
            <person name="Hepburn T."/>
            <person name="Howarth C."/>
            <person name="Jen D."/>
            <person name="Larson L."/>
            <person name="Lewis B."/>
            <person name="Mehta T."/>
            <person name="Park D."/>
            <person name="Pearson M."/>
            <person name="Roberts A."/>
            <person name="Saif S."/>
            <person name="Shea T."/>
            <person name="Shenoy N."/>
            <person name="Sisk P."/>
            <person name="Stolte C."/>
            <person name="Sykes S."/>
            <person name="Walk T."/>
            <person name="White J."/>
            <person name="Yandava C."/>
            <person name="Klein B."/>
            <person name="McEwen J.G."/>
            <person name="Puccia R."/>
            <person name="Goldman G.H."/>
            <person name="Felipe M.S."/>
            <person name="Nino-Vega G."/>
            <person name="San-Blas G."/>
            <person name="Taylor J."/>
            <person name="Mendoza L."/>
            <person name="Galagan J."/>
            <person name="Nusbaum C."/>
            <person name="Birren B."/>
        </authorList>
    </citation>
    <scope>NUCLEOTIDE SEQUENCE [LARGE SCALE GENOMIC DNA]</scope>
    <source>
        <strain evidence="2">H88</strain>
    </source>
</reference>
<dbReference type="Proteomes" id="UP000008142">
    <property type="component" value="Unassembled WGS sequence"/>
</dbReference>
<protein>
    <submittedName>
        <fullName evidence="1">Predicted protein</fullName>
    </submittedName>
</protein>
<evidence type="ECO:0000313" key="2">
    <source>
        <dbReference type="Proteomes" id="UP000008142"/>
    </source>
</evidence>
<gene>
    <name evidence="1" type="ORF">HCEG_08099</name>
</gene>
<evidence type="ECO:0000313" key="1">
    <source>
        <dbReference type="EMBL" id="EGC48884.1"/>
    </source>
</evidence>